<proteinExistence type="predicted"/>
<evidence type="ECO:0000259" key="1">
    <source>
        <dbReference type="Pfam" id="PF12728"/>
    </source>
</evidence>
<keyword evidence="3" id="KW-1185">Reference proteome</keyword>
<dbReference type="EMBL" id="QUZK01000051">
    <property type="protein sequence ID" value="RFF29218.1"/>
    <property type="molecule type" value="Genomic_DNA"/>
</dbReference>
<evidence type="ECO:0000313" key="2">
    <source>
        <dbReference type="EMBL" id="RFF29218.1"/>
    </source>
</evidence>
<keyword evidence="2" id="KW-0238">DNA-binding</keyword>
<reference evidence="2 3" key="1">
    <citation type="submission" date="2018-08" db="EMBL/GenBank/DDBJ databases">
        <title>Wenzhouxiangella salilacus sp. nov., a novel bacterium isolated from a saline lake in Xinjiang Province, China.</title>
        <authorList>
            <person name="Han S."/>
        </authorList>
    </citation>
    <scope>NUCLEOTIDE SEQUENCE [LARGE SCALE GENOMIC DNA]</scope>
    <source>
        <strain evidence="2 3">XDB06</strain>
    </source>
</reference>
<feature type="domain" description="Helix-turn-helix" evidence="1">
    <location>
        <begin position="15"/>
        <end position="63"/>
    </location>
</feature>
<dbReference type="NCBIfam" id="TIGR01764">
    <property type="entry name" value="excise"/>
    <property type="match status" value="1"/>
</dbReference>
<comment type="caution">
    <text evidence="2">The sequence shown here is derived from an EMBL/GenBank/DDBJ whole genome shotgun (WGS) entry which is preliminary data.</text>
</comment>
<sequence length="70" mass="7851">MHAIEQQQSDNSAFLLTIEEAISSTRTSRATLYREINSGRLKTVKIGRRRYVTPEAIREWVAGLSDGEAA</sequence>
<name>A0A3E1K5I6_9GAMM</name>
<gene>
    <name evidence="2" type="ORF">DZC52_14025</name>
</gene>
<dbReference type="GO" id="GO:0003677">
    <property type="term" value="F:DNA binding"/>
    <property type="evidence" value="ECO:0007669"/>
    <property type="project" value="UniProtKB-KW"/>
</dbReference>
<dbReference type="AlphaFoldDB" id="A0A3E1K5I6"/>
<organism evidence="2 3">
    <name type="scientific">Wenzhouxiangella sediminis</name>
    <dbReference type="NCBI Taxonomy" id="1792836"/>
    <lineage>
        <taxon>Bacteria</taxon>
        <taxon>Pseudomonadati</taxon>
        <taxon>Pseudomonadota</taxon>
        <taxon>Gammaproteobacteria</taxon>
        <taxon>Chromatiales</taxon>
        <taxon>Wenzhouxiangellaceae</taxon>
        <taxon>Wenzhouxiangella</taxon>
    </lineage>
</organism>
<dbReference type="Proteomes" id="UP000260351">
    <property type="component" value="Unassembled WGS sequence"/>
</dbReference>
<dbReference type="RefSeq" id="WP_116651772.1">
    <property type="nucleotide sequence ID" value="NZ_QUZK01000051.1"/>
</dbReference>
<dbReference type="InterPro" id="IPR010093">
    <property type="entry name" value="SinI_DNA-bd"/>
</dbReference>
<dbReference type="InterPro" id="IPR041657">
    <property type="entry name" value="HTH_17"/>
</dbReference>
<dbReference type="Pfam" id="PF12728">
    <property type="entry name" value="HTH_17"/>
    <property type="match status" value="1"/>
</dbReference>
<evidence type="ECO:0000313" key="3">
    <source>
        <dbReference type="Proteomes" id="UP000260351"/>
    </source>
</evidence>
<accession>A0A3E1K5I6</accession>
<dbReference type="OrthoDB" id="6026954at2"/>
<protein>
    <submittedName>
        <fullName evidence="2">DNA-binding protein</fullName>
    </submittedName>
</protein>